<evidence type="ECO:0000259" key="32">
    <source>
        <dbReference type="PROSITE" id="PS50893"/>
    </source>
</evidence>
<evidence type="ECO:0000256" key="9">
    <source>
        <dbReference type="ARBA" id="ARBA00022692"/>
    </source>
</evidence>
<dbReference type="OrthoDB" id="10255969at2759"/>
<evidence type="ECO:0000256" key="21">
    <source>
        <dbReference type="ARBA" id="ARBA00023180"/>
    </source>
</evidence>
<dbReference type="Gene3D" id="3.40.50.11350">
    <property type="match status" value="1"/>
</dbReference>
<dbReference type="CDD" id="cd11298">
    <property type="entry name" value="O-FucT-2"/>
    <property type="match status" value="1"/>
</dbReference>
<evidence type="ECO:0000256" key="16">
    <source>
        <dbReference type="ARBA" id="ARBA00022989"/>
    </source>
</evidence>
<keyword evidence="34" id="KW-1185">Reference proteome</keyword>
<dbReference type="Pfam" id="PF12698">
    <property type="entry name" value="ABC2_membrane_3"/>
    <property type="match status" value="2"/>
</dbReference>
<dbReference type="Pfam" id="PF23321">
    <property type="entry name" value="R1_ABCA1"/>
    <property type="match status" value="1"/>
</dbReference>
<comment type="pathway">
    <text evidence="4">Protein modification; protein glycosylation.</text>
</comment>
<feature type="domain" description="ABC transporter" evidence="32">
    <location>
        <begin position="4987"/>
        <end position="5225"/>
    </location>
</feature>
<keyword evidence="19 31" id="KW-0472">Membrane</keyword>
<dbReference type="CDD" id="cd03263">
    <property type="entry name" value="ABC_subfamily_A"/>
    <property type="match status" value="2"/>
</dbReference>
<organism evidence="33 34">
    <name type="scientific">Conger conger</name>
    <name type="common">Conger eel</name>
    <name type="synonym">Muraena conger</name>
    <dbReference type="NCBI Taxonomy" id="82655"/>
    <lineage>
        <taxon>Eukaryota</taxon>
        <taxon>Metazoa</taxon>
        <taxon>Chordata</taxon>
        <taxon>Craniata</taxon>
        <taxon>Vertebrata</taxon>
        <taxon>Euteleostomi</taxon>
        <taxon>Actinopterygii</taxon>
        <taxon>Neopterygii</taxon>
        <taxon>Teleostei</taxon>
        <taxon>Anguilliformes</taxon>
        <taxon>Congridae</taxon>
        <taxon>Conger</taxon>
    </lineage>
</organism>
<dbReference type="InterPro" id="IPR017871">
    <property type="entry name" value="ABC_transporter-like_CS"/>
</dbReference>
<evidence type="ECO:0000256" key="1">
    <source>
        <dbReference type="ARBA" id="ARBA00004240"/>
    </source>
</evidence>
<keyword evidence="13" id="KW-0256">Endoplasmic reticulum</keyword>
<reference evidence="33" key="1">
    <citation type="journal article" date="2023" name="Science">
        <title>Genome structures resolve the early diversification of teleost fishes.</title>
        <authorList>
            <person name="Parey E."/>
            <person name="Louis A."/>
            <person name="Montfort J."/>
            <person name="Bouchez O."/>
            <person name="Roques C."/>
            <person name="Iampietro C."/>
            <person name="Lluch J."/>
            <person name="Castinel A."/>
            <person name="Donnadieu C."/>
            <person name="Desvignes T."/>
            <person name="Floi Bucao C."/>
            <person name="Jouanno E."/>
            <person name="Wen M."/>
            <person name="Mejri S."/>
            <person name="Dirks R."/>
            <person name="Jansen H."/>
            <person name="Henkel C."/>
            <person name="Chen W.J."/>
            <person name="Zahm M."/>
            <person name="Cabau C."/>
            <person name="Klopp C."/>
            <person name="Thompson A.W."/>
            <person name="Robinson-Rechavi M."/>
            <person name="Braasch I."/>
            <person name="Lecointre G."/>
            <person name="Bobe J."/>
            <person name="Postlethwait J.H."/>
            <person name="Berthelot C."/>
            <person name="Roest Crollius H."/>
            <person name="Guiguen Y."/>
        </authorList>
    </citation>
    <scope>NUCLEOTIDE SEQUENCE</scope>
    <source>
        <strain evidence="33">Concon-B</strain>
    </source>
</reference>
<evidence type="ECO:0000256" key="13">
    <source>
        <dbReference type="ARBA" id="ARBA00022824"/>
    </source>
</evidence>
<evidence type="ECO:0000256" key="28">
    <source>
        <dbReference type="ARBA" id="ARBA00047273"/>
    </source>
</evidence>
<comment type="catalytic activity">
    <reaction evidence="29">
        <text>L-seryl-[protein] + GDP-beta-L-fucose = 3-O-(alpha-L-fucosyl)-L-seryl-[protein] + GDP + H(+)</text>
        <dbReference type="Rhea" id="RHEA:63644"/>
        <dbReference type="Rhea" id="RHEA-COMP:9863"/>
        <dbReference type="Rhea" id="RHEA-COMP:17914"/>
        <dbReference type="ChEBI" id="CHEBI:15378"/>
        <dbReference type="ChEBI" id="CHEBI:29999"/>
        <dbReference type="ChEBI" id="CHEBI:57273"/>
        <dbReference type="ChEBI" id="CHEBI:58189"/>
        <dbReference type="ChEBI" id="CHEBI:189632"/>
        <dbReference type="EC" id="2.4.1.221"/>
    </reaction>
    <physiologicalReaction direction="left-to-right" evidence="29">
        <dbReference type="Rhea" id="RHEA:63645"/>
    </physiologicalReaction>
</comment>
<evidence type="ECO:0000256" key="12">
    <source>
        <dbReference type="ARBA" id="ARBA00022741"/>
    </source>
</evidence>
<dbReference type="PANTHER" id="PTHR19229:SF29">
    <property type="entry name" value="GLUCOSYLCERAMIDE TRANSPORTER ABCA12"/>
    <property type="match status" value="1"/>
</dbReference>
<evidence type="ECO:0000256" key="30">
    <source>
        <dbReference type="ARBA" id="ARBA00057700"/>
    </source>
</evidence>
<dbReference type="Pfam" id="PF10250">
    <property type="entry name" value="O-FucT"/>
    <property type="match status" value="1"/>
</dbReference>
<feature type="transmembrane region" description="Helical" evidence="31">
    <location>
        <begin position="4036"/>
        <end position="4055"/>
    </location>
</feature>
<dbReference type="PROSITE" id="PS50893">
    <property type="entry name" value="ABC_TRANSPORTER_2"/>
    <property type="match status" value="2"/>
</dbReference>
<dbReference type="GO" id="GO:0006004">
    <property type="term" value="P:fucose metabolic process"/>
    <property type="evidence" value="ECO:0007669"/>
    <property type="project" value="UniProtKB-KW"/>
</dbReference>
<gene>
    <name evidence="33" type="ORF">COCON_G00055050</name>
</gene>
<feature type="transmembrane region" description="Helical" evidence="31">
    <location>
        <begin position="4006"/>
        <end position="4024"/>
    </location>
</feature>
<dbReference type="GO" id="GO:0034191">
    <property type="term" value="F:apolipoprotein A-I receptor binding"/>
    <property type="evidence" value="ECO:0007669"/>
    <property type="project" value="TreeGrafter"/>
</dbReference>
<keyword evidence="8" id="KW-0808">Transferase</keyword>
<keyword evidence="20" id="KW-1015">Disulfide bond</keyword>
<keyword evidence="15" id="KW-1278">Translocase</keyword>
<evidence type="ECO:0000256" key="4">
    <source>
        <dbReference type="ARBA" id="ARBA00004922"/>
    </source>
</evidence>
<dbReference type="InterPro" id="IPR003439">
    <property type="entry name" value="ABC_transporter-like_ATP-bd"/>
</dbReference>
<dbReference type="SUPFAM" id="SSF52540">
    <property type="entry name" value="P-loop containing nucleoside triphosphate hydrolases"/>
    <property type="match status" value="2"/>
</dbReference>
<keyword evidence="12" id="KW-0547">Nucleotide-binding</keyword>
<dbReference type="GO" id="GO:0005794">
    <property type="term" value="C:Golgi apparatus"/>
    <property type="evidence" value="ECO:0007669"/>
    <property type="project" value="UniProtKB-SubCell"/>
</dbReference>
<comment type="catalytic activity">
    <reaction evidence="28">
        <text>L-threonyl-[protein] + GDP-beta-L-fucose = 3-O-(alpha-L-fucosyl)-L-threonyl-[protein] + GDP + H(+)</text>
        <dbReference type="Rhea" id="RHEA:70491"/>
        <dbReference type="Rhea" id="RHEA-COMP:11060"/>
        <dbReference type="Rhea" id="RHEA-COMP:17915"/>
        <dbReference type="ChEBI" id="CHEBI:15378"/>
        <dbReference type="ChEBI" id="CHEBI:30013"/>
        <dbReference type="ChEBI" id="CHEBI:57273"/>
        <dbReference type="ChEBI" id="CHEBI:58189"/>
        <dbReference type="ChEBI" id="CHEBI:189631"/>
        <dbReference type="EC" id="2.4.1.221"/>
    </reaction>
    <physiologicalReaction direction="left-to-right" evidence="28">
        <dbReference type="Rhea" id="RHEA:70492"/>
    </physiologicalReaction>
</comment>
<keyword evidence="16 31" id="KW-1133">Transmembrane helix</keyword>
<keyword evidence="14" id="KW-0067">ATP-binding</keyword>
<evidence type="ECO:0000256" key="7">
    <source>
        <dbReference type="ARBA" id="ARBA00022676"/>
    </source>
</evidence>
<evidence type="ECO:0000256" key="26">
    <source>
        <dbReference type="ARBA" id="ARBA00026232"/>
    </source>
</evidence>
<dbReference type="SMART" id="SM00382">
    <property type="entry name" value="AAA"/>
    <property type="match status" value="2"/>
</dbReference>
<dbReference type="FunFam" id="3.40.50.11340:FF:000002">
    <property type="entry name" value="GDP-fucose protein O-fucosyltransferase 2"/>
    <property type="match status" value="1"/>
</dbReference>
<dbReference type="GO" id="GO:0005789">
    <property type="term" value="C:endoplasmic reticulum membrane"/>
    <property type="evidence" value="ECO:0007669"/>
    <property type="project" value="UniProtKB-ARBA"/>
</dbReference>
<keyword evidence="22" id="KW-0294">Fucose metabolism</keyword>
<feature type="transmembrane region" description="Helical" evidence="31">
    <location>
        <begin position="3818"/>
        <end position="3842"/>
    </location>
</feature>
<accession>A0A9Q1DWD5</accession>
<dbReference type="InterPro" id="IPR003593">
    <property type="entry name" value="AAA+_ATPase"/>
</dbReference>
<name>A0A9Q1DWD5_CONCO</name>
<evidence type="ECO:0000256" key="15">
    <source>
        <dbReference type="ARBA" id="ARBA00022967"/>
    </source>
</evidence>
<dbReference type="EC" id="2.4.1.221" evidence="5"/>
<dbReference type="GO" id="GO:0032376">
    <property type="term" value="P:positive regulation of cholesterol transport"/>
    <property type="evidence" value="ECO:0007669"/>
    <property type="project" value="UniProtKB-ARBA"/>
</dbReference>
<feature type="transmembrane region" description="Helical" evidence="31">
    <location>
        <begin position="3868"/>
        <end position="3890"/>
    </location>
</feature>
<dbReference type="FunFam" id="3.40.50.300:FF:000298">
    <property type="entry name" value="ATP-binding cassette sub-family A member 12"/>
    <property type="match status" value="1"/>
</dbReference>
<keyword evidence="10" id="KW-0732">Signal</keyword>
<dbReference type="InterPro" id="IPR026082">
    <property type="entry name" value="ABCA"/>
</dbReference>
<feature type="transmembrane region" description="Helical" evidence="31">
    <location>
        <begin position="4497"/>
        <end position="4517"/>
    </location>
</feature>
<feature type="transmembrane region" description="Helical" evidence="31">
    <location>
        <begin position="4735"/>
        <end position="4758"/>
    </location>
</feature>
<dbReference type="InterPro" id="IPR027417">
    <property type="entry name" value="P-loop_NTPase"/>
</dbReference>
<feature type="transmembrane region" description="Helical" evidence="31">
    <location>
        <begin position="3938"/>
        <end position="3959"/>
    </location>
</feature>
<evidence type="ECO:0000256" key="20">
    <source>
        <dbReference type="ARBA" id="ARBA00023157"/>
    </source>
</evidence>
<sequence length="5331" mass="592217">MQLQTLREHVFFFRKCVAVGEMADGRTLHPALLCLSPGQFAAVLHVLLLTLAAVSGDVLSEDGAFRAGQSSSSPAAAVARDVRYLLYDVNPPEGFNLRRDVFVRMASLVKTLRRRGDWVLVLPPWGRLYHWQSPDIRQVRIPWSEFFSVRSLHANVPVIEYEEFIAEAGGPFVERVLVLQNYAEGWTDGKWEEKVEERPCIERLLYSRDKQGYYRGWFWGHEETRGLNVTCMSAQGHASILAPFLLQNITSTRSVMLDRAETLLHDHYAGKDYWDTRRSMVFAKHLRVIGDEFRAKYLNSTDESDRTVYDEDWTRMKAKLGSAKGGPYLGVHLRRKDFIWGHREDVPSLKGAVKKIRSLMKKLKLERVFIATDAVEEELEELKRMLPETVRFEPTWEDVELLKDGGVAIIDQWICVHARYFIGTALSTFSFRIHEEREILGFDPKTTYNRFCGDDEKEIYLFYWISITTTFQRNHCKMASFFHQLRLLLWKNFLSVIRQPAWSVALLVWPLVIFIILAITRSQFPPVLKDTCYVAPRNLPSSGFFPFLQTLMCRTDSVCSNKSHLLRFRGTSRAGGQGLHWTAGDLRRLSLLYFDEDHLDERHGGLLATPPNEDGTQMAHIWQRLLNSSYEGLPNKTVLMATLNSTMLEDQEVLNAMLASVNLLKRSLCNVSLSLLGDSAPPSVDPLTYGLLTFCRTNDTLLEVLLLTINQVVTEQLLNDPVELMNTVGEAVLLYDQLQLLNPLWEMALRLPQLFGPDYSFPSLLRDIKRTLISVQRTFPHVPVAMVIPALDQALDFVQYMYNWPGQGVYINLSQVLAIPSNTSLSNTEETAIKSVKVPLPWAAVLMDYTTFNSYVCHNVTNCNGESLDRLFGWIKQDRVILQVFQAWSQKVSSHDISFVNRMLSSLLSAYTPEAEGRFSLPTMSSYNGSGTPKSLGEQIFLDVGLMALDLLKGLPGESIVRTALMVAHGSMELATQILETQQEQMQNIQDDGSRLMKLVLALMEDEALANAWAKRVMGSVMETTTQVLVSREPVECGDLLSRWDWLSNLSSMPRELWHALFCPEHSSSFLEALGAQWTPVTRKVQALRGVLAGNVTADVTVPTLLSDWRHLSATAQRFGQFLTECSRTLGEGDGASWMPRPGKGAVDWLGIIKGRGLDAFFQAGSQLEKCSAWADMEPYFHVAYWIMNFQPNITAPPNCTVDQDTMVLLCHTGFTWEGFVPLATSLMQDFSKPNTLARLVQGSLAFLRGVYGQFAVEKAMNQLSSPDLLPGDGTIQSRLGHLIQILDGNLKLLSSISPQEQFDSQVLQPLLQGAVGALGLKPLEALWMQGHLNASDIIGAVILTAQNNQQLLSFFDFPVNMTDPSVAELEALVFKWLSVGLEEGNLSLPLSLSMADVLLSYTASLNSTDLDYIKSLCPLTNQSVSEVVMQAIQVLKQVMEEPGDPSVVILGYLKQMQDFLISAMQLHNYTQLLGESHMAPTQIDDLLPGFLETIQLLQGFNMTGDSTDLDAILRHLSGLLPPELHPVMNQTQVLIGRLSACTTSWLDCPAKVSHAFEVLPQAAEFMQQTTNGSAIFQLPPGYNFSSQEDLPFSTAVDLLSLLLWSNGTNTSWPLGSKQNTCTKAIHFLQLVLSTPNVSLDSLQEALRASNLTLGELDMIATAVGTYNVSALLEGLMGIMEVQQCFQIHPQDVSMNGGNPKPTDPKCIVELVMKTTGFLQGLNMPKEGQGEYMALQTLIQFWASESMEEEGLGMILEAGDDPWATSIKASTSLLGNIQENLRELFPQSWPLINSEIQLLKGLLHLANQKFPYSTNYQMDHQVATLEIMRWYLKKLQNVTQGNNASMLIYPMIRMAEMQLAEQVAQNEFQIFIAKATEDLIRIIQWDAGPLNSTTPGPNISRLFDAFTPFLSGEEQAVFALVGRVSQLLERATLAANEEDFLEAISDAVTIILRNVSKLPDSLTSSSLQIFLGSLQLIFNPDLDTMHAGQLISNVYWHADALIQAVAPPRVSSVLLLMSRYAAKLTLGQSWNEIFSIMRDLKLPQNTSAGAYLSSIMNITQLFFGPSQEGNGTLWESLQDVDMGNPAEVNHKAQEVLMSLSHLIPGGQEWGTVLQSLNDVLPVLLEVLTEEADQLTWQRAERMLGNLLSAIEGTPAGETLPTALTAVKEAIAGMAHSLRAETDLIHSLQKPLSLLMWDIVHAVNSSDADITSVFDLIPESVLHTMTVIRQAEETGQAFECPDVLKAWAAVADAAGISEASLGVWCNASLLPAVDLYMSRPGGSMQPNVTGAGMARPMNVSAVLVVAELRALYWAMEDRSLTMEAFCNEISGHFILLESVLQKDQPKMDDWLNQVLSEQLSQSATAFPESILPLLAACPWMQPYMQALELTMNFTLQNSQQPENSAFTPNFLGQALQVFLTGLNWTGDSLHELTSGAVFRSADGNFIDKVLKDAVREIIRLKILGDWPMAYQVMEQLLGANATSLVLEKFFEFSEWWHSAETSGMEFVWEAMVRLYSTARAVLSTLMELDIPLPPDSDILIDLVGKILDTLRQIAGTTDFFAPFEAFIAQLQEQIGISPMSHSPKRVRRMAERLPIEDYLDLFDIDYPALLKVLSVPPTTAEIMETVHVFFANPDLAVVLKGLSMEFTRVASQAETIDTTLRILSSVTVPGEWQKYSDVFTQIAREGCRPDDLGKMEKLLESMGTLIDVAMVLSQQPSLDIAQYVEHMVQELSPVVSGMVYSQKGNRSDIAIQFLTAFNGILNKNLEDAKYDNIAVVVQSLFAAVSKPESQESLASCTLALDEIVAAFATFLPREDAMYFNSSAQLIKGFIMLNPIDMELGKSASLISGALDHLLAPAGQSVQDVSHQLIINGVLVTQALWNLSNSDYAWGSSQEREREVAQVIGDLVSRLPEDQRSYVVPLQGPLLAGLAGLSSRAEIPNAFLNISEQVTVSLLATLNITDSPKENTSGLVRVLFSVSDFVSRSLQSDLSQDPSATSLPVVFRSVRQAVIILNPALKPACRQYLNVSLNILETLAITFNHTGVDVGATTSTIAATVQSLLAMVPFPAAQTTDGVIDNTKGQIAQVVFGAVQMNIGHLLTLNSTNWGKKLPDMLVDVGGRIPDGLPFGRLVKNLFSQSPETLHLLTRIGDTISEILVTDWTSSQFTPRIDNLLIQVCELEGTGSFQGLYRELSLSPGLLCETGIPAVQAVHMLSSALLNGTANLGAFSDMLFQTFVGDPTTYSVDTNWTNALSSNLGFNVSGLNFLNISVNAPGQVKVSDLLRNRTAFVTDVHHLTRIPLEVLKDLLDIVLPDSNLQLLAWLADMRHCGDPSNLALNHTEELLFRYFCSLEPRKWYSFMVLVARYVNVENVIYRLVLSNDMQSVVGLMLQMLKFLMDMMDRLLPAIDRLQDYLVSIKGLNLVANPEFRSMVDGRSAPMSSKATFATVSRALCANGMLSLFGISKLPIAAASDPSTQGNPEIEELMEKFKIPRNATPFCKNFYLDMVNTTGGAVAWAFLKPMLLGRVLYTPDTPLIRDIIKKSNTTLQQFADLRVYAQQWLKSSGYVMDSAELLQKTLPMLQSNTTLQQFADLRVYAQQWLKSSGYVMDSAELLQKTLPMLQNSLGNPFVQNFIQMQTDIDVPLMQQTLNSFSNMTTLLDQNKHIVQQISTLSTLMMNLSSCVNFDRFQGMGSVEELDALGENLTRSRDLYAGIIFELPKGPSSSDRRRREASGAVLPPKVEYTIRMNVENVMRTDRARNPFWVKGPYISAIKTQRYTRGFAYLQESLDRAIMELQLGRRVEEPAVQMQAFPYPCYLRDEYLNSIAFAFPLVLMIAWVLFIANFVKKLVHERELRLHEYMKMMGVNPFSHFCAWFLESSAFLVVTIIILTIILKAGRVLPHSDGFLLFLYLCDYGLSILAISFLVSTFFDKTNIAGLSGSLIYVICFFPFIVVLSLETSLSFTAKSALSLFAPTCFSYASQYISRYEGQGEGIQWSNSYVSPLAGDTCSFGWLCWLLLIDSVLYFLIGTYIRMVFPGNYGIAVPWYFPVMPSFWADLFGCCGKGAEEKGWGVQKNPGGFPKDIDQDRDNSGFPSQVEEEFLGLPVGVALHGLTKTYGTRAAVQNLTVSFYEGHATALLGHNGAGKTTTMSLLTGLFGPTSGSIEVYGRDMQTNISEIRRDLGVCMQYDVHFDHLTTKEHLLLYGQIKAPHWTQAELQHEVRKILQETGMYAHRHKRVGTLSGGMKRKLSISIAFIGGSRLVVLDEPTTGVDPCSRRSIWDIVIQHKKDRTIILSTHHLDEAEVLSDRIAFLERGGLKCCGSPFYLKDRLAQGYNLTLTKKIQAPGSQMRFDGEEVKAFIQAHLPGARLKEGDVGDVVYSLPPFGSHNAEAYHTLLTGLDQNLEALQLGCYGISDTTLEEVFLQLTREETEAGGQLTGPQADSVVDLTASRDSLPEEGSVTGDKETLTGSSTVRGLALFGQQVAAMLIKRVHHSRRDWKGLLSQVLLPVLFVIAAMGLGSIKNDLQYFPKMALSPALYRTGNQFSFFSNANANSSRLADIMMSFPGLDNTCLDGGGEAVCPRKARSDGRSSANGPLAFKPCQCSKTEQVCPKNENQPPHQKAPSSQIVYNLTGINIENYLLATANGFIRNRYGGFDFGLPLPTNLKMDLLDVPDNRTLSKVWYNPEGHHTMPAYLNSLNNFILRSNLPSDKEAEQYAISVSSHPYPGQTQEEDAMIRSLVYILVALCILTGYSIMTASFVIYEVQEHHSGSKGLQHISGIGEPFYWSVNFLYDMALYMIPVTISIAMIAAFQQPAFTSQKNLGAVALLLVLFGFSTFPWMYLLSGVFKDAEMAFISYVCINLFISVNTIISTAVVYFLWQLNQQEESIHEVYRMLSCVFLVFPQFSFGNGLMELARVNMQGALCFTLRLLLNRWLIRRLRTPSGDPGQVTSGRLVCRKAVPKAGVETETEDEDVVEERERVVSGGASADLLQVSQLSKVYQHLNRKVHAVKQLSVGIPAGECFGLLGVNGAGKTTTFKMLTGDVSPTDGVAQIRDWDGRMVDLIDCRNEGINIGYCPQVDALDDLLTGEEHLYYYCRIRGISRRETGRVVNYLLKKLELGSHRHNTSLSYSCGTRRKLSTALALIGHPQILLLDEPSSGMDPRTKRHLWRIISEEVRGKCAVVLTSHSMEECEALCTRLAIMVTGQFRCLGSLQHIKNRFGSGFTVKMYLAVASSNADAITDFMQLHFPSTYLKDQHSAMVEYHVPVAPGGVADIFRQLESNKAALQIKHFSVSQTTLDEVFINFALGKVGRETIATHNGDSDLDSLDSIEAVNT</sequence>
<feature type="transmembrane region" description="Helical" evidence="31">
    <location>
        <begin position="4887"/>
        <end position="4904"/>
    </location>
</feature>
<dbReference type="Proteomes" id="UP001152803">
    <property type="component" value="Unassembled WGS sequence"/>
</dbReference>
<keyword evidence="9 31" id="KW-0812">Transmembrane</keyword>
<dbReference type="GO" id="GO:0005524">
    <property type="term" value="F:ATP binding"/>
    <property type="evidence" value="ECO:0007669"/>
    <property type="project" value="UniProtKB-KW"/>
</dbReference>
<keyword evidence="21" id="KW-0325">Glycoprotein</keyword>
<keyword evidence="6" id="KW-0813">Transport</keyword>
<evidence type="ECO:0000256" key="25">
    <source>
        <dbReference type="ARBA" id="ARBA00025803"/>
    </source>
</evidence>
<dbReference type="PANTHER" id="PTHR19229">
    <property type="entry name" value="ATP-BINDING CASSETTE TRANSPORTER SUBFAMILY A ABCA"/>
    <property type="match status" value="1"/>
</dbReference>
<proteinExistence type="inferred from homology"/>
<evidence type="ECO:0000256" key="18">
    <source>
        <dbReference type="ARBA" id="ARBA00023055"/>
    </source>
</evidence>
<comment type="similarity">
    <text evidence="25">Belongs to the glycosyltransferase 68 family.</text>
</comment>
<feature type="transmembrane region" description="Helical" evidence="31">
    <location>
        <begin position="4850"/>
        <end position="4875"/>
    </location>
</feature>
<evidence type="ECO:0000256" key="23">
    <source>
        <dbReference type="ARBA" id="ARBA00023277"/>
    </source>
</evidence>
<keyword evidence="24" id="KW-0968">Cytoplasmic vesicle</keyword>
<evidence type="ECO:0000313" key="33">
    <source>
        <dbReference type="EMBL" id="KAJ8282986.1"/>
    </source>
</evidence>
<dbReference type="Gene3D" id="3.40.50.11340">
    <property type="match status" value="1"/>
</dbReference>
<feature type="transmembrane region" description="Helical" evidence="31">
    <location>
        <begin position="4786"/>
        <end position="4806"/>
    </location>
</feature>
<evidence type="ECO:0000256" key="2">
    <source>
        <dbReference type="ARBA" id="ARBA00004439"/>
    </source>
</evidence>
<dbReference type="GO" id="GO:0030659">
    <property type="term" value="C:cytoplasmic vesicle membrane"/>
    <property type="evidence" value="ECO:0007669"/>
    <property type="project" value="UniProtKB-SubCell"/>
</dbReference>
<keyword evidence="11" id="KW-0677">Repeat</keyword>
<evidence type="ECO:0000256" key="17">
    <source>
        <dbReference type="ARBA" id="ARBA00023034"/>
    </source>
</evidence>
<evidence type="ECO:0000256" key="31">
    <source>
        <dbReference type="SAM" id="Phobius"/>
    </source>
</evidence>
<evidence type="ECO:0000256" key="10">
    <source>
        <dbReference type="ARBA" id="ARBA00022729"/>
    </source>
</evidence>
<evidence type="ECO:0000256" key="19">
    <source>
        <dbReference type="ARBA" id="ARBA00023136"/>
    </source>
</evidence>
<dbReference type="Gene3D" id="3.40.50.300">
    <property type="entry name" value="P-loop containing nucleotide triphosphate hydrolases"/>
    <property type="match status" value="2"/>
</dbReference>
<dbReference type="InterPro" id="IPR013525">
    <property type="entry name" value="ABC2_TM"/>
</dbReference>
<dbReference type="GO" id="GO:0140359">
    <property type="term" value="F:ABC-type transporter activity"/>
    <property type="evidence" value="ECO:0007669"/>
    <property type="project" value="InterPro"/>
</dbReference>
<comment type="caution">
    <text evidence="33">The sequence shown here is derived from an EMBL/GenBank/DDBJ whole genome shotgun (WGS) entry which is preliminary data.</text>
</comment>
<dbReference type="InterPro" id="IPR019378">
    <property type="entry name" value="GDP-Fuc_O-FucTrfase"/>
</dbReference>
<evidence type="ECO:0000256" key="11">
    <source>
        <dbReference type="ARBA" id="ARBA00022737"/>
    </source>
</evidence>
<keyword evidence="7" id="KW-0328">Glycosyltransferase</keyword>
<evidence type="ECO:0000313" key="34">
    <source>
        <dbReference type="Proteomes" id="UP001152803"/>
    </source>
</evidence>
<evidence type="ECO:0000256" key="3">
    <source>
        <dbReference type="ARBA" id="ARBA00004555"/>
    </source>
</evidence>
<feature type="domain" description="ABC transporter" evidence="32">
    <location>
        <begin position="4104"/>
        <end position="4335"/>
    </location>
</feature>
<comment type="function">
    <text evidence="30">Catalyzes the reaction that attaches fucose through an O-glycosidic linkage to a conserved serine or threonine residue in the consensus sequence C1-X-X-S/T-C2 of thrombospondin type I repeats (TSRs) where C1 and C2 are the first and second cysteines of the repeat, respectively. O-fucosylates members of several protein families including the ADAMTS, the thrombospondin (TSP) and spondin families. Required for the proper secretion of ADAMTS family members such as ADAMTSL1 and ADAMTS13. The O-fucosylation of TSRs is also required for restricting epithelial to mesenchymal transition (EMT), maintaining the correct patterning of mesoderm and localization of the definite endoderm.</text>
</comment>
<evidence type="ECO:0000256" key="8">
    <source>
        <dbReference type="ARBA" id="ARBA00022679"/>
    </source>
</evidence>
<dbReference type="EMBL" id="JAFJMO010000003">
    <property type="protein sequence ID" value="KAJ8282986.1"/>
    <property type="molecule type" value="Genomic_DNA"/>
</dbReference>
<dbReference type="GO" id="GO:0016887">
    <property type="term" value="F:ATP hydrolysis activity"/>
    <property type="evidence" value="ECO:0007669"/>
    <property type="project" value="InterPro"/>
</dbReference>
<dbReference type="GO" id="GO:0046922">
    <property type="term" value="F:peptide-O-fucosyltransferase activity"/>
    <property type="evidence" value="ECO:0007669"/>
    <property type="project" value="UniProtKB-EC"/>
</dbReference>
<protein>
    <recommendedName>
        <fullName evidence="26">GDP-fucose protein O-fucosyltransferase 2</fullName>
        <ecNumber evidence="5">2.4.1.221</ecNumber>
    </recommendedName>
    <alternativeName>
        <fullName evidence="27">Peptide-O-fucosyltransferase 2</fullName>
    </alternativeName>
</protein>
<keyword evidence="17" id="KW-0333">Golgi apparatus</keyword>
<evidence type="ECO:0000256" key="29">
    <source>
        <dbReference type="ARBA" id="ARBA00048647"/>
    </source>
</evidence>
<evidence type="ECO:0000256" key="5">
    <source>
        <dbReference type="ARBA" id="ARBA00012196"/>
    </source>
</evidence>
<evidence type="ECO:0000256" key="6">
    <source>
        <dbReference type="ARBA" id="ARBA00022448"/>
    </source>
</evidence>
<dbReference type="FunFam" id="3.40.50.300:FF:000689">
    <property type="entry name" value="ATP binding cassette subfamily A member 12"/>
    <property type="match status" value="1"/>
</dbReference>
<dbReference type="GO" id="GO:0005319">
    <property type="term" value="F:lipid transporter activity"/>
    <property type="evidence" value="ECO:0007669"/>
    <property type="project" value="TreeGrafter"/>
</dbReference>
<evidence type="ECO:0000256" key="14">
    <source>
        <dbReference type="ARBA" id="ARBA00022840"/>
    </source>
</evidence>
<evidence type="ECO:0000256" key="27">
    <source>
        <dbReference type="ARBA" id="ARBA00033083"/>
    </source>
</evidence>
<feature type="transmembrane region" description="Helical" evidence="31">
    <location>
        <begin position="4818"/>
        <end position="4838"/>
    </location>
</feature>
<keyword evidence="23" id="KW-0119">Carbohydrate metabolism</keyword>
<feature type="transmembrane region" description="Helical" evidence="31">
    <location>
        <begin position="3902"/>
        <end position="3926"/>
    </location>
</feature>
<comment type="subcellular location">
    <subcellularLocation>
        <location evidence="2">Cytoplasmic vesicle membrane</location>
        <topology evidence="2">Multi-pass membrane protein</topology>
    </subcellularLocation>
    <subcellularLocation>
        <location evidence="1">Endoplasmic reticulum</location>
    </subcellularLocation>
    <subcellularLocation>
        <location evidence="3">Golgi apparatus</location>
    </subcellularLocation>
</comment>
<dbReference type="Pfam" id="PF00005">
    <property type="entry name" value="ABC_tran"/>
    <property type="match status" value="2"/>
</dbReference>
<dbReference type="InterPro" id="IPR056264">
    <property type="entry name" value="R2_ABCA1-4-like"/>
</dbReference>
<dbReference type="PROSITE" id="PS00211">
    <property type="entry name" value="ABC_TRANSPORTER_1"/>
    <property type="match status" value="1"/>
</dbReference>
<dbReference type="FunFam" id="3.40.50.11350:FF:000002">
    <property type="entry name" value="GDP-fucose protein O-fucosyltransferase 2"/>
    <property type="match status" value="1"/>
</dbReference>
<evidence type="ECO:0000256" key="24">
    <source>
        <dbReference type="ARBA" id="ARBA00023329"/>
    </source>
</evidence>
<evidence type="ECO:0000256" key="22">
    <source>
        <dbReference type="ARBA" id="ARBA00023253"/>
    </source>
</evidence>
<keyword evidence="18" id="KW-0445">Lipid transport</keyword>